<evidence type="ECO:0000313" key="2">
    <source>
        <dbReference type="Proteomes" id="UP000237271"/>
    </source>
</evidence>
<name>A0A2P4XWD3_9STRA</name>
<reference evidence="1 2" key="1">
    <citation type="journal article" date="2017" name="Genome Biol. Evol.">
        <title>Phytophthora megakarya and P. palmivora, closely related causal agents of cacao black pod rot, underwent increases in genome sizes and gene numbers by different mechanisms.</title>
        <authorList>
            <person name="Ali S.S."/>
            <person name="Shao J."/>
            <person name="Lary D.J."/>
            <person name="Kronmiller B."/>
            <person name="Shen D."/>
            <person name="Strem M.D."/>
            <person name="Amoako-Attah I."/>
            <person name="Akrofi A.Y."/>
            <person name="Begoude B.A."/>
            <person name="Ten Hoopen G.M."/>
            <person name="Coulibaly K."/>
            <person name="Kebe B.I."/>
            <person name="Melnick R.L."/>
            <person name="Guiltinan M.J."/>
            <person name="Tyler B.M."/>
            <person name="Meinhardt L.W."/>
            <person name="Bailey B.A."/>
        </authorList>
    </citation>
    <scope>NUCLEOTIDE SEQUENCE [LARGE SCALE GENOMIC DNA]</scope>
    <source>
        <strain evidence="2">sbr112.9</strain>
    </source>
</reference>
<gene>
    <name evidence="1" type="ORF">PHPALM_13824</name>
</gene>
<dbReference type="EMBL" id="NCKW01007815">
    <property type="protein sequence ID" value="POM69858.1"/>
    <property type="molecule type" value="Genomic_DNA"/>
</dbReference>
<protein>
    <submittedName>
        <fullName evidence="1">Uncharacterized protein</fullName>
    </submittedName>
</protein>
<keyword evidence="2" id="KW-1185">Reference proteome</keyword>
<sequence>MNSKGQETLGIRARAFTLAPAMDMDDFISVDDDNVGTHGERCGLLSPFIGVPALIAGNSCVQECEVAG</sequence>
<evidence type="ECO:0000313" key="1">
    <source>
        <dbReference type="EMBL" id="POM69858.1"/>
    </source>
</evidence>
<organism evidence="1 2">
    <name type="scientific">Phytophthora palmivora</name>
    <dbReference type="NCBI Taxonomy" id="4796"/>
    <lineage>
        <taxon>Eukaryota</taxon>
        <taxon>Sar</taxon>
        <taxon>Stramenopiles</taxon>
        <taxon>Oomycota</taxon>
        <taxon>Peronosporomycetes</taxon>
        <taxon>Peronosporales</taxon>
        <taxon>Peronosporaceae</taxon>
        <taxon>Phytophthora</taxon>
    </lineage>
</organism>
<dbReference type="AlphaFoldDB" id="A0A2P4XWD3"/>
<proteinExistence type="predicted"/>
<comment type="caution">
    <text evidence="1">The sequence shown here is derived from an EMBL/GenBank/DDBJ whole genome shotgun (WGS) entry which is preliminary data.</text>
</comment>
<dbReference type="Proteomes" id="UP000237271">
    <property type="component" value="Unassembled WGS sequence"/>
</dbReference>
<accession>A0A2P4XWD3</accession>